<proteinExistence type="predicted"/>
<dbReference type="KEGG" id="azq:G3580_11985"/>
<name>A0A6C1B3Q1_9RHOO</name>
<dbReference type="InterPro" id="IPR021457">
    <property type="entry name" value="DUF3108"/>
</dbReference>
<gene>
    <name evidence="2" type="ORF">G3580_11985</name>
</gene>
<keyword evidence="3" id="KW-1185">Reference proteome</keyword>
<evidence type="ECO:0000313" key="2">
    <source>
        <dbReference type="EMBL" id="QID18291.1"/>
    </source>
</evidence>
<keyword evidence="1" id="KW-0732">Signal</keyword>
<dbReference type="RefSeq" id="WP_173765806.1">
    <property type="nucleotide sequence ID" value="NZ_CP048836.1"/>
</dbReference>
<feature type="signal peptide" evidence="1">
    <location>
        <begin position="1"/>
        <end position="24"/>
    </location>
</feature>
<dbReference type="AlphaFoldDB" id="A0A6C1B3Q1"/>
<evidence type="ECO:0000256" key="1">
    <source>
        <dbReference type="SAM" id="SignalP"/>
    </source>
</evidence>
<evidence type="ECO:0000313" key="3">
    <source>
        <dbReference type="Proteomes" id="UP000501991"/>
    </source>
</evidence>
<sequence length="249" mass="27384">MNPLRRRILGALTALLAVAAPLLAQGAGGAVPWPAQGRIVYRVYHGDSGLRLGQTTHTWSHDAKHYRMSSVVETTGLAALFKNFRLVQKSVGTVTPEGLRPERFSADQQGKPPQSARFDWAAGRVFIDRGDSKREADIHAGDQDVLSIWHQLARQPLEGIDRTLTVVNNKAASVSRIRDQGVETVKLPLGELRARHLSVRSQDGGVSLDLWLATGQHLLPVRIRITDRKGEVLDQQAERIELGAEKPVP</sequence>
<accession>A0A6C1B3Q1</accession>
<reference evidence="2 3" key="1">
    <citation type="submission" date="2020-02" db="EMBL/GenBank/DDBJ databases">
        <title>Nitrogenibacter mangrovi gen. nov., sp. nov. isolated from mangrove sediment, a denitrifying betaproteobacterium.</title>
        <authorList>
            <person name="Liao H."/>
            <person name="Tian Y."/>
        </authorList>
    </citation>
    <scope>NUCLEOTIDE SEQUENCE [LARGE SCALE GENOMIC DNA]</scope>
    <source>
        <strain evidence="2 3">M9-3-2</strain>
    </source>
</reference>
<dbReference type="EMBL" id="CP048836">
    <property type="protein sequence ID" value="QID18291.1"/>
    <property type="molecule type" value="Genomic_DNA"/>
</dbReference>
<dbReference type="Pfam" id="PF11306">
    <property type="entry name" value="DUF3108"/>
    <property type="match status" value="1"/>
</dbReference>
<dbReference type="Proteomes" id="UP000501991">
    <property type="component" value="Chromosome"/>
</dbReference>
<protein>
    <submittedName>
        <fullName evidence="2">DUF3108 domain-containing protein</fullName>
    </submittedName>
</protein>
<organism evidence="2 3">
    <name type="scientific">Nitrogeniibacter mangrovi</name>
    <dbReference type="NCBI Taxonomy" id="2016596"/>
    <lineage>
        <taxon>Bacteria</taxon>
        <taxon>Pseudomonadati</taxon>
        <taxon>Pseudomonadota</taxon>
        <taxon>Betaproteobacteria</taxon>
        <taxon>Rhodocyclales</taxon>
        <taxon>Zoogloeaceae</taxon>
        <taxon>Nitrogeniibacter</taxon>
    </lineage>
</organism>
<feature type="chain" id="PRO_5025330078" evidence="1">
    <location>
        <begin position="25"/>
        <end position="249"/>
    </location>
</feature>